<organism evidence="1 2">
    <name type="scientific">Kribbella solani</name>
    <dbReference type="NCBI Taxonomy" id="236067"/>
    <lineage>
        <taxon>Bacteria</taxon>
        <taxon>Bacillati</taxon>
        <taxon>Actinomycetota</taxon>
        <taxon>Actinomycetes</taxon>
        <taxon>Propionibacteriales</taxon>
        <taxon>Kribbellaceae</taxon>
        <taxon>Kribbella</taxon>
    </lineage>
</organism>
<evidence type="ECO:0008006" key="3">
    <source>
        <dbReference type="Google" id="ProtNLM"/>
    </source>
</evidence>
<reference evidence="1 2" key="1">
    <citation type="submission" date="2020-08" db="EMBL/GenBank/DDBJ databases">
        <title>Sequencing the genomes of 1000 actinobacteria strains.</title>
        <authorList>
            <person name="Klenk H.-P."/>
        </authorList>
    </citation>
    <scope>NUCLEOTIDE SEQUENCE [LARGE SCALE GENOMIC DNA]</scope>
    <source>
        <strain evidence="1 2">DSM 17294</strain>
    </source>
</reference>
<sequence>MPIHVFVDETKSRGFLMAAARCPGGNVAVNRKALKNLLLPRQERLHFRSESNRRRKQILQVIADFHLTVDLYSTDLTSHEARRLCLDAIVRDSAVSAERLVIERDDSTYEHDRRRLREATHRFGCHDTLRWDVLVAKADPLLWIPDAVAWSWARGGEWKGAVAPFCQVKAL</sequence>
<dbReference type="Proteomes" id="UP000558997">
    <property type="component" value="Unassembled WGS sequence"/>
</dbReference>
<keyword evidence="2" id="KW-1185">Reference proteome</keyword>
<name>A0A841DS44_9ACTN</name>
<accession>A0A841DS44</accession>
<comment type="caution">
    <text evidence="1">The sequence shown here is derived from an EMBL/GenBank/DDBJ whole genome shotgun (WGS) entry which is preliminary data.</text>
</comment>
<dbReference type="EMBL" id="JACHNF010000001">
    <property type="protein sequence ID" value="MBB5981412.1"/>
    <property type="molecule type" value="Genomic_DNA"/>
</dbReference>
<proteinExistence type="predicted"/>
<evidence type="ECO:0000313" key="2">
    <source>
        <dbReference type="Proteomes" id="UP000558997"/>
    </source>
</evidence>
<gene>
    <name evidence="1" type="ORF">HDA44_004753</name>
</gene>
<evidence type="ECO:0000313" key="1">
    <source>
        <dbReference type="EMBL" id="MBB5981412.1"/>
    </source>
</evidence>
<protein>
    <recommendedName>
        <fullName evidence="3">DUF3800 domain-containing protein</fullName>
    </recommendedName>
</protein>
<dbReference type="AlphaFoldDB" id="A0A841DS44"/>
<dbReference type="RefSeq" id="WP_184837872.1">
    <property type="nucleotide sequence ID" value="NZ_BAAAVN010000009.1"/>
</dbReference>